<name>A0A1G7FCM2_9FLAO</name>
<reference evidence="1 2" key="1">
    <citation type="submission" date="2016-10" db="EMBL/GenBank/DDBJ databases">
        <authorList>
            <person name="de Groot N.N."/>
        </authorList>
    </citation>
    <scope>NUCLEOTIDE SEQUENCE [LARGE SCALE GENOMIC DNA]</scope>
    <source>
        <strain evidence="1 2">DSM 23421</strain>
    </source>
</reference>
<gene>
    <name evidence="1" type="ORF">SAMN05421636_10762</name>
</gene>
<dbReference type="Proteomes" id="UP000199109">
    <property type="component" value="Unassembled WGS sequence"/>
</dbReference>
<keyword evidence="2" id="KW-1185">Reference proteome</keyword>
<dbReference type="InterPro" id="IPR008257">
    <property type="entry name" value="Pept_M19"/>
</dbReference>
<protein>
    <submittedName>
        <fullName evidence="1">Membrane dipeptidase</fullName>
    </submittedName>
</protein>
<dbReference type="PANTHER" id="PTHR10443:SF12">
    <property type="entry name" value="DIPEPTIDASE"/>
    <property type="match status" value="1"/>
</dbReference>
<dbReference type="RefSeq" id="WP_245726559.1">
    <property type="nucleotide sequence ID" value="NZ_FNAO01000007.1"/>
</dbReference>
<evidence type="ECO:0000313" key="2">
    <source>
        <dbReference type="Proteomes" id="UP000199109"/>
    </source>
</evidence>
<dbReference type="AlphaFoldDB" id="A0A1G7FCM2"/>
<dbReference type="Pfam" id="PF01244">
    <property type="entry name" value="Peptidase_M19"/>
    <property type="match status" value="1"/>
</dbReference>
<organism evidence="1 2">
    <name type="scientific">Pricia antarctica</name>
    <dbReference type="NCBI Taxonomy" id="641691"/>
    <lineage>
        <taxon>Bacteria</taxon>
        <taxon>Pseudomonadati</taxon>
        <taxon>Bacteroidota</taxon>
        <taxon>Flavobacteriia</taxon>
        <taxon>Flavobacteriales</taxon>
        <taxon>Flavobacteriaceae</taxon>
        <taxon>Pricia</taxon>
    </lineage>
</organism>
<dbReference type="GO" id="GO:0006508">
    <property type="term" value="P:proteolysis"/>
    <property type="evidence" value="ECO:0007669"/>
    <property type="project" value="InterPro"/>
</dbReference>
<dbReference type="GO" id="GO:0070573">
    <property type="term" value="F:metallodipeptidase activity"/>
    <property type="evidence" value="ECO:0007669"/>
    <property type="project" value="InterPro"/>
</dbReference>
<evidence type="ECO:0000313" key="1">
    <source>
        <dbReference type="EMBL" id="SDE73679.1"/>
    </source>
</evidence>
<dbReference type="Gene3D" id="3.20.20.140">
    <property type="entry name" value="Metal-dependent hydrolases"/>
    <property type="match status" value="1"/>
</dbReference>
<dbReference type="EMBL" id="FNAO01000007">
    <property type="protein sequence ID" value="SDE73679.1"/>
    <property type="molecule type" value="Genomic_DNA"/>
</dbReference>
<proteinExistence type="predicted"/>
<dbReference type="PANTHER" id="PTHR10443">
    <property type="entry name" value="MICROSOMAL DIPEPTIDASE"/>
    <property type="match status" value="1"/>
</dbReference>
<dbReference type="STRING" id="641691.SAMN05421636_10762"/>
<dbReference type="InterPro" id="IPR032466">
    <property type="entry name" value="Metal_Hydrolase"/>
</dbReference>
<sequence>MKNSLKVPLIVDGHLDLATNAMTLNRDLTQTVHEIREKEQLLGWKEYQDRGQGTVALPELREGNVGLVLATLISRYSENGSPLHTMALKGWHSPRQAYAHAQCQLAWYREMEALGEMVQITTKKGLTEHVALWTQSPDDNRKKPIGYILALEGADSIVDLEYLHTYHDQGLRSIGISHFGPGRYAAGTHSDGTGLTPIGKELLREMNQLPIQLDLTHLTDKGFFEALDIFQGSVVASHQNCRSIVPGERQFSDDQIRCILERNGIIGGALDTWMLYPDFQLGRDNPKERDIHMELLVDHFDHICQMAGNSEHIGFGSDLDGLFGLEQTPHDIDTIADLQKFDAILEKRGYATKDRENIFRGNWIRTLNKIMT</sequence>
<dbReference type="PROSITE" id="PS51365">
    <property type="entry name" value="RENAL_DIPEPTIDASE_2"/>
    <property type="match status" value="1"/>
</dbReference>
<dbReference type="SUPFAM" id="SSF51556">
    <property type="entry name" value="Metallo-dependent hydrolases"/>
    <property type="match status" value="1"/>
</dbReference>
<accession>A0A1G7FCM2</accession>